<gene>
    <name evidence="4" type="ORF">ACFQGB_16080</name>
</gene>
<reference evidence="4 5" key="1">
    <citation type="journal article" date="2019" name="Int. J. Syst. Evol. Microbiol.">
        <title>The Global Catalogue of Microorganisms (GCM) 10K type strain sequencing project: providing services to taxonomists for standard genome sequencing and annotation.</title>
        <authorList>
            <consortium name="The Broad Institute Genomics Platform"/>
            <consortium name="The Broad Institute Genome Sequencing Center for Infectious Disease"/>
            <person name="Wu L."/>
            <person name="Ma J."/>
        </authorList>
    </citation>
    <scope>NUCLEOTIDE SEQUENCE [LARGE SCALE GENOMIC DNA]</scope>
    <source>
        <strain evidence="4 5">GX26</strain>
    </source>
</reference>
<feature type="domain" description="3-hydroxyacyl-CoA dehydrogenase NAD binding" evidence="3">
    <location>
        <begin position="16"/>
        <end position="187"/>
    </location>
</feature>
<dbReference type="InterPro" id="IPR006108">
    <property type="entry name" value="3HC_DH_C"/>
</dbReference>
<keyword evidence="5" id="KW-1185">Reference proteome</keyword>
<dbReference type="InterPro" id="IPR008927">
    <property type="entry name" value="6-PGluconate_DH-like_C_sf"/>
</dbReference>
<evidence type="ECO:0000256" key="1">
    <source>
        <dbReference type="ARBA" id="ARBA00023002"/>
    </source>
</evidence>
<dbReference type="Pfam" id="PF02737">
    <property type="entry name" value="3HCDH_N"/>
    <property type="match status" value="1"/>
</dbReference>
<dbReference type="PANTHER" id="PTHR48075">
    <property type="entry name" value="3-HYDROXYACYL-COA DEHYDROGENASE FAMILY PROTEIN"/>
    <property type="match status" value="1"/>
</dbReference>
<dbReference type="AlphaFoldDB" id="A0ABD5VFW8"/>
<protein>
    <submittedName>
        <fullName evidence="4">3-hydroxyacyl-CoA dehydrogenase NAD-binding domain-containing protein</fullName>
    </submittedName>
</protein>
<feature type="domain" description="3-hydroxyacyl-CoA dehydrogenase C-terminal" evidence="2">
    <location>
        <begin position="308"/>
        <end position="370"/>
    </location>
</feature>
<dbReference type="InterPro" id="IPR006176">
    <property type="entry name" value="3-OHacyl-CoA_DH_NAD-bd"/>
</dbReference>
<feature type="domain" description="3-hydroxyacyl-CoA dehydrogenase C-terminal" evidence="2">
    <location>
        <begin position="214"/>
        <end position="289"/>
    </location>
</feature>
<dbReference type="Gene3D" id="1.10.1040.10">
    <property type="entry name" value="N-(1-d-carboxylethyl)-l-norvaline Dehydrogenase, domain 2"/>
    <property type="match status" value="2"/>
</dbReference>
<dbReference type="SUPFAM" id="SSF51735">
    <property type="entry name" value="NAD(P)-binding Rossmann-fold domains"/>
    <property type="match status" value="1"/>
</dbReference>
<evidence type="ECO:0000313" key="4">
    <source>
        <dbReference type="EMBL" id="MFC6954382.1"/>
    </source>
</evidence>
<evidence type="ECO:0000259" key="2">
    <source>
        <dbReference type="Pfam" id="PF00725"/>
    </source>
</evidence>
<sequence length="376" mass="40240">MTQQRHTDALDLERTGVVGAGLMGRDVAGLLANAGFDVTLVDVDSDALDAARDYHETALADALRAGGFDPDDDLTARIEYATDVDALADCGFVVEAVPETLDLKRAVLADLERVLDADAVVGTNTSSLTPGEIAADATHPERVVLFHFANPALSRDLVEIAGDDATDRAIAVARAVADAIDRHPVVLGAEYRANCLSRLSASIKCAGTWELLDADPAAVDRGARNVGFDRGPIEFVDLIGVDVHLHTVENLADAYGDRYAPPESVRERMDAMVDRDDLGKKSGHGFFEWDGETCLLPEVDDPHDVTPVLAALVNEAHRLVDDGVGDRDTVNDVLKRGSGGDVGPFDLEATFGADYLRDVLDARYEETEAAVYDAVF</sequence>
<dbReference type="RefSeq" id="WP_336351333.1">
    <property type="nucleotide sequence ID" value="NZ_JAZAQL010000003.1"/>
</dbReference>
<dbReference type="Proteomes" id="UP001596395">
    <property type="component" value="Unassembled WGS sequence"/>
</dbReference>
<proteinExistence type="predicted"/>
<evidence type="ECO:0000313" key="5">
    <source>
        <dbReference type="Proteomes" id="UP001596395"/>
    </source>
</evidence>
<evidence type="ECO:0000259" key="3">
    <source>
        <dbReference type="Pfam" id="PF02737"/>
    </source>
</evidence>
<dbReference type="Pfam" id="PF00725">
    <property type="entry name" value="3HCDH"/>
    <property type="match status" value="2"/>
</dbReference>
<dbReference type="SUPFAM" id="SSF48179">
    <property type="entry name" value="6-phosphogluconate dehydrogenase C-terminal domain-like"/>
    <property type="match status" value="2"/>
</dbReference>
<dbReference type="PANTHER" id="PTHR48075:SF5">
    <property type="entry name" value="3-HYDROXYBUTYRYL-COA DEHYDROGENASE"/>
    <property type="match status" value="1"/>
</dbReference>
<dbReference type="GO" id="GO:0016491">
    <property type="term" value="F:oxidoreductase activity"/>
    <property type="evidence" value="ECO:0007669"/>
    <property type="project" value="UniProtKB-KW"/>
</dbReference>
<dbReference type="InterPro" id="IPR036291">
    <property type="entry name" value="NAD(P)-bd_dom_sf"/>
</dbReference>
<dbReference type="InterPro" id="IPR013328">
    <property type="entry name" value="6PGD_dom2"/>
</dbReference>
<keyword evidence="1" id="KW-0560">Oxidoreductase</keyword>
<comment type="caution">
    <text evidence="4">The sequence shown here is derived from an EMBL/GenBank/DDBJ whole genome shotgun (WGS) entry which is preliminary data.</text>
</comment>
<name>A0ABD5VFW8_9EURY</name>
<accession>A0ABD5VFW8</accession>
<organism evidence="4 5">
    <name type="scientific">Halorubellus litoreus</name>
    <dbReference type="NCBI Taxonomy" id="755308"/>
    <lineage>
        <taxon>Archaea</taxon>
        <taxon>Methanobacteriati</taxon>
        <taxon>Methanobacteriota</taxon>
        <taxon>Stenosarchaea group</taxon>
        <taxon>Halobacteria</taxon>
        <taxon>Halobacteriales</taxon>
        <taxon>Halorubellaceae</taxon>
        <taxon>Halorubellus</taxon>
    </lineage>
</organism>
<dbReference type="EMBL" id="JBHSXN010000003">
    <property type="protein sequence ID" value="MFC6954382.1"/>
    <property type="molecule type" value="Genomic_DNA"/>
</dbReference>
<dbReference type="Gene3D" id="3.40.50.720">
    <property type="entry name" value="NAD(P)-binding Rossmann-like Domain"/>
    <property type="match status" value="1"/>
</dbReference>